<name>A0A852MDD6_9AVES</name>
<dbReference type="GO" id="GO:0005886">
    <property type="term" value="C:plasma membrane"/>
    <property type="evidence" value="ECO:0007669"/>
    <property type="project" value="TreeGrafter"/>
</dbReference>
<dbReference type="SMART" id="SM00409">
    <property type="entry name" value="IG"/>
    <property type="match status" value="1"/>
</dbReference>
<reference evidence="2 3" key="1">
    <citation type="submission" date="2020-02" db="EMBL/GenBank/DDBJ databases">
        <title>Bird 10,000 Genomes (B10K) Project - Family phase.</title>
        <authorList>
            <person name="Zhang G."/>
        </authorList>
    </citation>
    <scope>NUCLEOTIDE SEQUENCE [LARGE SCALE GENOMIC DNA]</scope>
    <source>
        <strain evidence="2">B10K-DU-017-21</strain>
    </source>
</reference>
<protein>
    <submittedName>
        <fullName evidence="2">SN protein</fullName>
    </submittedName>
</protein>
<dbReference type="PROSITE" id="PS50835">
    <property type="entry name" value="IG_LIKE"/>
    <property type="match status" value="1"/>
</dbReference>
<dbReference type="Pfam" id="PF13895">
    <property type="entry name" value="Ig_2"/>
    <property type="match status" value="1"/>
</dbReference>
<dbReference type="SUPFAM" id="SSF48726">
    <property type="entry name" value="Immunoglobulin"/>
    <property type="match status" value="1"/>
</dbReference>
<dbReference type="InterPro" id="IPR036179">
    <property type="entry name" value="Ig-like_dom_sf"/>
</dbReference>
<evidence type="ECO:0000313" key="2">
    <source>
        <dbReference type="EMBL" id="NXX98280.1"/>
    </source>
</evidence>
<evidence type="ECO:0000259" key="1">
    <source>
        <dbReference type="PROSITE" id="PS50835"/>
    </source>
</evidence>
<dbReference type="InterPro" id="IPR003599">
    <property type="entry name" value="Ig_sub"/>
</dbReference>
<proteinExistence type="predicted"/>
<dbReference type="Proteomes" id="UP000632886">
    <property type="component" value="Unassembled WGS sequence"/>
</dbReference>
<dbReference type="InterPro" id="IPR013783">
    <property type="entry name" value="Ig-like_fold"/>
</dbReference>
<feature type="non-terminal residue" evidence="2">
    <location>
        <position position="124"/>
    </location>
</feature>
<gene>
    <name evidence="2" type="primary">Siglec1_1</name>
    <name evidence="2" type="ORF">CENBEN_R14739</name>
</gene>
<evidence type="ECO:0000313" key="3">
    <source>
        <dbReference type="Proteomes" id="UP000632886"/>
    </source>
</evidence>
<dbReference type="InterPro" id="IPR007110">
    <property type="entry name" value="Ig-like_dom"/>
</dbReference>
<organism evidence="2 3">
    <name type="scientific">Centropus bengalensis</name>
    <name type="common">lesser coucal</name>
    <dbReference type="NCBI Taxonomy" id="1463675"/>
    <lineage>
        <taxon>Eukaryota</taxon>
        <taxon>Metazoa</taxon>
        <taxon>Chordata</taxon>
        <taxon>Craniata</taxon>
        <taxon>Vertebrata</taxon>
        <taxon>Euteleostomi</taxon>
        <taxon>Archelosauria</taxon>
        <taxon>Archosauria</taxon>
        <taxon>Dinosauria</taxon>
        <taxon>Saurischia</taxon>
        <taxon>Theropoda</taxon>
        <taxon>Coelurosauria</taxon>
        <taxon>Aves</taxon>
        <taxon>Neognathae</taxon>
        <taxon>Neoaves</taxon>
        <taxon>Otidimorphae</taxon>
        <taxon>Cuculiformes</taxon>
        <taxon>Centropidae</taxon>
        <taxon>Centropus</taxon>
    </lineage>
</organism>
<comment type="caution">
    <text evidence="2">The sequence shown here is derived from an EMBL/GenBank/DDBJ whole genome shotgun (WGS) entry which is preliminary data.</text>
</comment>
<dbReference type="PANTHER" id="PTHR47243:SF1">
    <property type="entry name" value="SIALOADHESIN"/>
    <property type="match status" value="1"/>
</dbReference>
<feature type="domain" description="Ig-like" evidence="1">
    <location>
        <begin position="36"/>
        <end position="105"/>
    </location>
</feature>
<dbReference type="AlphaFoldDB" id="A0A852MDD6"/>
<dbReference type="PANTHER" id="PTHR47243">
    <property type="entry name" value="SIALOADHESIN"/>
    <property type="match status" value="1"/>
</dbReference>
<sequence length="124" mass="12996">EYVCTASNAYGNASATLSFTAGTARVWISPSPDAHEGDAINMTCAVERGGEEPLSYTWYKNKVWFSSSSAPILTFFSVAATDAASYHCAVQTPKRSHSSAPTTLNVVCECPGASCHGKGVPSTP</sequence>
<dbReference type="GO" id="GO:0075512">
    <property type="term" value="P:clathrin-dependent endocytosis of virus by host cell"/>
    <property type="evidence" value="ECO:0007669"/>
    <property type="project" value="TreeGrafter"/>
</dbReference>
<dbReference type="FunFam" id="2.60.40.10:FF:000921">
    <property type="entry name" value="sialoadhesin isoform X1"/>
    <property type="match status" value="1"/>
</dbReference>
<dbReference type="GO" id="GO:0046790">
    <property type="term" value="F:virion binding"/>
    <property type="evidence" value="ECO:0007669"/>
    <property type="project" value="TreeGrafter"/>
</dbReference>
<dbReference type="Gene3D" id="2.60.40.10">
    <property type="entry name" value="Immunoglobulins"/>
    <property type="match status" value="1"/>
</dbReference>
<feature type="non-terminal residue" evidence="2">
    <location>
        <position position="1"/>
    </location>
</feature>
<dbReference type="GO" id="GO:0005770">
    <property type="term" value="C:late endosome"/>
    <property type="evidence" value="ECO:0007669"/>
    <property type="project" value="TreeGrafter"/>
</dbReference>
<dbReference type="GO" id="GO:0005769">
    <property type="term" value="C:early endosome"/>
    <property type="evidence" value="ECO:0007669"/>
    <property type="project" value="TreeGrafter"/>
</dbReference>
<dbReference type="EMBL" id="WBNK01001997">
    <property type="protein sequence ID" value="NXX98280.1"/>
    <property type="molecule type" value="Genomic_DNA"/>
</dbReference>
<keyword evidence="3" id="KW-1185">Reference proteome</keyword>
<accession>A0A852MDD6</accession>